<dbReference type="AlphaFoldDB" id="A0A1I7N4K4"/>
<evidence type="ECO:0000256" key="1">
    <source>
        <dbReference type="SAM" id="Phobius"/>
    </source>
</evidence>
<keyword evidence="1" id="KW-0472">Membrane</keyword>
<dbReference type="SUPFAM" id="SSF158544">
    <property type="entry name" value="GspK insert domain-like"/>
    <property type="match status" value="1"/>
</dbReference>
<name>A0A1I7N4K4_9HYPH</name>
<organism evidence="2 3">
    <name type="scientific">Hyphomicrobium facile</name>
    <dbReference type="NCBI Taxonomy" id="51670"/>
    <lineage>
        <taxon>Bacteria</taxon>
        <taxon>Pseudomonadati</taxon>
        <taxon>Pseudomonadota</taxon>
        <taxon>Alphaproteobacteria</taxon>
        <taxon>Hyphomicrobiales</taxon>
        <taxon>Hyphomicrobiaceae</taxon>
        <taxon>Hyphomicrobium</taxon>
    </lineage>
</organism>
<dbReference type="GO" id="GO:0009306">
    <property type="term" value="P:protein secretion"/>
    <property type="evidence" value="ECO:0007669"/>
    <property type="project" value="InterPro"/>
</dbReference>
<gene>
    <name evidence="2" type="ORF">SAMN04488557_1286</name>
</gene>
<evidence type="ECO:0000313" key="3">
    <source>
        <dbReference type="Proteomes" id="UP000199423"/>
    </source>
</evidence>
<evidence type="ECO:0000313" key="2">
    <source>
        <dbReference type="EMBL" id="SFV29588.1"/>
    </source>
</evidence>
<dbReference type="Proteomes" id="UP000199423">
    <property type="component" value="Unassembled WGS sequence"/>
</dbReference>
<sequence length="308" mass="33388">MSRPVFPLSGAYSDRDAGRQRGVALLIVLWIIASAALLVSAFGVTARSGASLASSEIQITTAEALLDAGAEIAAAHLIDDDADLRWLADGKPHQVVFAGANLKITIADPNGLIDLNRADGGLLLGLFRQFTSSEQQAREIRDRILKTRGEAAGDLDQNIKNTSAKSNDPSRPAAFLDVTQLRYVEGMTLELYKQLLPYLTVYSREGLVNPLSAPDAVLSSIPNMTLFDIEKVRTYMRAASDDQSSAPPVMDKVSSFFTDETGPAYLVSVETQRPGQDYRAAKAFVLMPAFDNDAPYRLISERPLALLN</sequence>
<dbReference type="RefSeq" id="WP_092865654.1">
    <property type="nucleotide sequence ID" value="NZ_FPCH01000001.1"/>
</dbReference>
<dbReference type="GO" id="GO:0016020">
    <property type="term" value="C:membrane"/>
    <property type="evidence" value="ECO:0007669"/>
    <property type="project" value="InterPro"/>
</dbReference>
<keyword evidence="3" id="KW-1185">Reference proteome</keyword>
<feature type="transmembrane region" description="Helical" evidence="1">
    <location>
        <begin position="23"/>
        <end position="44"/>
    </location>
</feature>
<dbReference type="PANTHER" id="PTHR38831">
    <property type="entry name" value="TYPE II SECRETION SYSTEM PROTEIN K"/>
    <property type="match status" value="1"/>
</dbReference>
<dbReference type="EMBL" id="FPCH01000001">
    <property type="protein sequence ID" value="SFV29588.1"/>
    <property type="molecule type" value="Genomic_DNA"/>
</dbReference>
<dbReference type="PANTHER" id="PTHR38831:SF1">
    <property type="entry name" value="TYPE II SECRETION SYSTEM PROTEIN K-RELATED"/>
    <property type="match status" value="1"/>
</dbReference>
<protein>
    <submittedName>
        <fullName evidence="2">General secretion pathway protein K</fullName>
    </submittedName>
</protein>
<proteinExistence type="predicted"/>
<reference evidence="3" key="1">
    <citation type="submission" date="2016-10" db="EMBL/GenBank/DDBJ databases">
        <authorList>
            <person name="Varghese N."/>
            <person name="Submissions S."/>
        </authorList>
    </citation>
    <scope>NUCLEOTIDE SEQUENCE [LARGE SCALE GENOMIC DNA]</scope>
    <source>
        <strain evidence="3">DSM 1565</strain>
    </source>
</reference>
<dbReference type="STRING" id="51670.SAMN04488557_1286"/>
<dbReference type="InterPro" id="IPR038072">
    <property type="entry name" value="GspK_central_sf"/>
</dbReference>
<keyword evidence="1" id="KW-1133">Transmembrane helix</keyword>
<dbReference type="InterPro" id="IPR005628">
    <property type="entry name" value="GspK"/>
</dbReference>
<dbReference type="OrthoDB" id="7932520at2"/>
<keyword evidence="1" id="KW-0812">Transmembrane</keyword>
<accession>A0A1I7N4K4</accession>